<organism evidence="5 6">
    <name type="scientific">Terriglobus albidus</name>
    <dbReference type="NCBI Taxonomy" id="1592106"/>
    <lineage>
        <taxon>Bacteria</taxon>
        <taxon>Pseudomonadati</taxon>
        <taxon>Acidobacteriota</taxon>
        <taxon>Terriglobia</taxon>
        <taxon>Terriglobales</taxon>
        <taxon>Acidobacteriaceae</taxon>
        <taxon>Terriglobus</taxon>
    </lineage>
</organism>
<sequence length="289" mass="32062">MRAFARFSSSSRMNAARSVMPIAAENTRTNRGLSYRNSKVHPLVSVVVPRQSTNFLVLCPQPLLSRNHCGNMTLASKNHPFRLGLMTTDLVRLAGLEAIFESSRIEVVRIAIPGGFREDEISVLIIDSQATEHPFVLLASLARTHPSLLTMVLGDRTDQEYVEKVIAAGARGYLTYSASERDFQMAIDAVREGSIWAPRKVLAKLISQAPTNSRTTPEPPEFTPRELQVLELLTAGRSNREIGLSLDIDESTVKAHVGRLMRKVGVANRISLTMFAMQHLFPISGRKNR</sequence>
<evidence type="ECO:0000256" key="2">
    <source>
        <dbReference type="ARBA" id="ARBA00023125"/>
    </source>
</evidence>
<keyword evidence="3" id="KW-0804">Transcription</keyword>
<dbReference type="GO" id="GO:0006355">
    <property type="term" value="P:regulation of DNA-templated transcription"/>
    <property type="evidence" value="ECO:0007669"/>
    <property type="project" value="InterPro"/>
</dbReference>
<dbReference type="KEGG" id="talb:FTW19_24285"/>
<dbReference type="PANTHER" id="PTHR44688:SF16">
    <property type="entry name" value="DNA-BINDING TRANSCRIPTIONAL ACTIVATOR DEVR_DOSR"/>
    <property type="match status" value="1"/>
</dbReference>
<dbReference type="InterPro" id="IPR016032">
    <property type="entry name" value="Sig_transdc_resp-reg_C-effctor"/>
</dbReference>
<dbReference type="PROSITE" id="PS50043">
    <property type="entry name" value="HTH_LUXR_2"/>
    <property type="match status" value="1"/>
</dbReference>
<evidence type="ECO:0000256" key="3">
    <source>
        <dbReference type="ARBA" id="ARBA00023163"/>
    </source>
</evidence>
<keyword evidence="6" id="KW-1185">Reference proteome</keyword>
<evidence type="ECO:0000313" key="5">
    <source>
        <dbReference type="EMBL" id="QEE30841.1"/>
    </source>
</evidence>
<dbReference type="Gene3D" id="3.40.50.2300">
    <property type="match status" value="1"/>
</dbReference>
<dbReference type="SUPFAM" id="SSF46894">
    <property type="entry name" value="C-terminal effector domain of the bipartite response regulators"/>
    <property type="match status" value="1"/>
</dbReference>
<dbReference type="GO" id="GO:0003677">
    <property type="term" value="F:DNA binding"/>
    <property type="evidence" value="ECO:0007669"/>
    <property type="project" value="UniProtKB-KW"/>
</dbReference>
<dbReference type="InterPro" id="IPR011006">
    <property type="entry name" value="CheY-like_superfamily"/>
</dbReference>
<dbReference type="PANTHER" id="PTHR44688">
    <property type="entry name" value="DNA-BINDING TRANSCRIPTIONAL ACTIVATOR DEVR_DOSR"/>
    <property type="match status" value="1"/>
</dbReference>
<protein>
    <submittedName>
        <fullName evidence="5">Response regulator transcription factor</fullName>
    </submittedName>
</protein>
<dbReference type="CDD" id="cd06170">
    <property type="entry name" value="LuxR_C_like"/>
    <property type="match status" value="1"/>
</dbReference>
<dbReference type="Proteomes" id="UP000321820">
    <property type="component" value="Chromosome"/>
</dbReference>
<dbReference type="Pfam" id="PF00196">
    <property type="entry name" value="GerE"/>
    <property type="match status" value="1"/>
</dbReference>
<accession>A0A5B9EKG4</accession>
<dbReference type="AlphaFoldDB" id="A0A5B9EKG4"/>
<name>A0A5B9EKG4_9BACT</name>
<evidence type="ECO:0000256" key="1">
    <source>
        <dbReference type="ARBA" id="ARBA00023015"/>
    </source>
</evidence>
<proteinExistence type="predicted"/>
<dbReference type="PROSITE" id="PS00622">
    <property type="entry name" value="HTH_LUXR_1"/>
    <property type="match status" value="1"/>
</dbReference>
<dbReference type="EMBL" id="CP042806">
    <property type="protein sequence ID" value="QEE30841.1"/>
    <property type="molecule type" value="Genomic_DNA"/>
</dbReference>
<keyword evidence="1" id="KW-0805">Transcription regulation</keyword>
<dbReference type="PRINTS" id="PR00038">
    <property type="entry name" value="HTHLUXR"/>
</dbReference>
<feature type="domain" description="HTH luxR-type" evidence="4">
    <location>
        <begin position="215"/>
        <end position="280"/>
    </location>
</feature>
<dbReference type="InterPro" id="IPR000792">
    <property type="entry name" value="Tscrpt_reg_LuxR_C"/>
</dbReference>
<dbReference type="OrthoDB" id="117354at2"/>
<dbReference type="SMART" id="SM00421">
    <property type="entry name" value="HTH_LUXR"/>
    <property type="match status" value="1"/>
</dbReference>
<dbReference type="SUPFAM" id="SSF52172">
    <property type="entry name" value="CheY-like"/>
    <property type="match status" value="1"/>
</dbReference>
<evidence type="ECO:0000259" key="4">
    <source>
        <dbReference type="PROSITE" id="PS50043"/>
    </source>
</evidence>
<reference evidence="5 6" key="1">
    <citation type="submission" date="2019-08" db="EMBL/GenBank/DDBJ databases">
        <title>Complete genome sequence of Terriglobus albidus strain ORNL.</title>
        <authorList>
            <person name="Podar M."/>
        </authorList>
    </citation>
    <scope>NUCLEOTIDE SEQUENCE [LARGE SCALE GENOMIC DNA]</scope>
    <source>
        <strain evidence="5 6">ORNL</strain>
    </source>
</reference>
<evidence type="ECO:0000313" key="6">
    <source>
        <dbReference type="Proteomes" id="UP000321820"/>
    </source>
</evidence>
<keyword evidence="2" id="KW-0238">DNA-binding</keyword>
<gene>
    <name evidence="5" type="ORF">FTW19_24285</name>
</gene>